<evidence type="ECO:0000259" key="19">
    <source>
        <dbReference type="PROSITE" id="PS50948"/>
    </source>
</evidence>
<dbReference type="SUPFAM" id="SSF56112">
    <property type="entry name" value="Protein kinase-like (PK-like)"/>
    <property type="match status" value="1"/>
</dbReference>
<evidence type="ECO:0000256" key="8">
    <source>
        <dbReference type="ARBA" id="ARBA00022840"/>
    </source>
</evidence>
<dbReference type="GO" id="GO:0048544">
    <property type="term" value="P:recognition of pollen"/>
    <property type="evidence" value="ECO:0007669"/>
    <property type="project" value="InterPro"/>
</dbReference>
<dbReference type="EC" id="2.7.11.1" evidence="13"/>
<evidence type="ECO:0000256" key="14">
    <source>
        <dbReference type="PROSITE-ProRule" id="PRU10141"/>
    </source>
</evidence>
<dbReference type="SUPFAM" id="SSF57414">
    <property type="entry name" value="Hairpin loop containing domain-like"/>
    <property type="match status" value="1"/>
</dbReference>
<keyword evidence="6 13" id="KW-0547">Nucleotide-binding</keyword>
<dbReference type="STRING" id="210143.A0A1R3JH02"/>
<evidence type="ECO:0000256" key="3">
    <source>
        <dbReference type="ARBA" id="ARBA00022679"/>
    </source>
</evidence>
<dbReference type="PROSITE" id="PS50011">
    <property type="entry name" value="PROTEIN_KINASE_DOM"/>
    <property type="match status" value="1"/>
</dbReference>
<keyword evidence="10 15" id="KW-0472">Membrane</keyword>
<dbReference type="InterPro" id="IPR000858">
    <property type="entry name" value="S_locus_glycoprot_dom"/>
</dbReference>
<comment type="catalytic activity">
    <reaction evidence="13">
        <text>L-threonyl-[protein] + ATP = O-phospho-L-threonyl-[protein] + ADP + H(+)</text>
        <dbReference type="Rhea" id="RHEA:46608"/>
        <dbReference type="Rhea" id="RHEA-COMP:11060"/>
        <dbReference type="Rhea" id="RHEA-COMP:11605"/>
        <dbReference type="ChEBI" id="CHEBI:15378"/>
        <dbReference type="ChEBI" id="CHEBI:30013"/>
        <dbReference type="ChEBI" id="CHEBI:30616"/>
        <dbReference type="ChEBI" id="CHEBI:61977"/>
        <dbReference type="ChEBI" id="CHEBI:456216"/>
        <dbReference type="EC" id="2.7.11.1"/>
    </reaction>
</comment>
<dbReference type="InterPro" id="IPR024171">
    <property type="entry name" value="SRK-like_kinase"/>
</dbReference>
<keyword evidence="5 16" id="KW-0732">Signal</keyword>
<evidence type="ECO:0000256" key="7">
    <source>
        <dbReference type="ARBA" id="ARBA00022777"/>
    </source>
</evidence>
<comment type="caution">
    <text evidence="20">The sequence shown here is derived from an EMBL/GenBank/DDBJ whole genome shotgun (WGS) entry which is preliminary data.</text>
</comment>
<dbReference type="Pfam" id="PF08276">
    <property type="entry name" value="PAN_2"/>
    <property type="match status" value="1"/>
</dbReference>
<evidence type="ECO:0000259" key="17">
    <source>
        <dbReference type="PROSITE" id="PS50011"/>
    </source>
</evidence>
<dbReference type="PROSITE" id="PS50927">
    <property type="entry name" value="BULB_LECTIN"/>
    <property type="match status" value="1"/>
</dbReference>
<keyword evidence="2 13" id="KW-0723">Serine/threonine-protein kinase</keyword>
<dbReference type="FunFam" id="2.90.10.10:FF:000002">
    <property type="entry name" value="Serine/threonine-protein kinase"/>
    <property type="match status" value="1"/>
</dbReference>
<comment type="catalytic activity">
    <reaction evidence="13">
        <text>L-seryl-[protein] + ATP = O-phospho-L-seryl-[protein] + ADP + H(+)</text>
        <dbReference type="Rhea" id="RHEA:17989"/>
        <dbReference type="Rhea" id="RHEA-COMP:9863"/>
        <dbReference type="Rhea" id="RHEA-COMP:11604"/>
        <dbReference type="ChEBI" id="CHEBI:15378"/>
        <dbReference type="ChEBI" id="CHEBI:29999"/>
        <dbReference type="ChEBI" id="CHEBI:30616"/>
        <dbReference type="ChEBI" id="CHEBI:83421"/>
        <dbReference type="ChEBI" id="CHEBI:456216"/>
        <dbReference type="EC" id="2.7.11.1"/>
    </reaction>
</comment>
<dbReference type="GO" id="GO:0004674">
    <property type="term" value="F:protein serine/threonine kinase activity"/>
    <property type="evidence" value="ECO:0007669"/>
    <property type="project" value="UniProtKB-KW"/>
</dbReference>
<evidence type="ECO:0000256" key="10">
    <source>
        <dbReference type="ARBA" id="ARBA00023136"/>
    </source>
</evidence>
<organism evidence="20 21">
    <name type="scientific">Corchorus capsularis</name>
    <name type="common">Jute</name>
    <dbReference type="NCBI Taxonomy" id="210143"/>
    <lineage>
        <taxon>Eukaryota</taxon>
        <taxon>Viridiplantae</taxon>
        <taxon>Streptophyta</taxon>
        <taxon>Embryophyta</taxon>
        <taxon>Tracheophyta</taxon>
        <taxon>Spermatophyta</taxon>
        <taxon>Magnoliopsida</taxon>
        <taxon>eudicotyledons</taxon>
        <taxon>Gunneridae</taxon>
        <taxon>Pentapetalae</taxon>
        <taxon>rosids</taxon>
        <taxon>malvids</taxon>
        <taxon>Malvales</taxon>
        <taxon>Malvaceae</taxon>
        <taxon>Grewioideae</taxon>
        <taxon>Apeibeae</taxon>
        <taxon>Corchorus</taxon>
    </lineage>
</organism>
<evidence type="ECO:0000256" key="2">
    <source>
        <dbReference type="ARBA" id="ARBA00022527"/>
    </source>
</evidence>
<evidence type="ECO:0000256" key="11">
    <source>
        <dbReference type="ARBA" id="ARBA00023157"/>
    </source>
</evidence>
<dbReference type="SMART" id="SM00220">
    <property type="entry name" value="S_TKc"/>
    <property type="match status" value="1"/>
</dbReference>
<feature type="domain" description="Bulb-type lectin" evidence="18">
    <location>
        <begin position="25"/>
        <end position="150"/>
    </location>
</feature>
<dbReference type="OMA" id="CNAYTYN"/>
<dbReference type="GO" id="GO:0106310">
    <property type="term" value="F:protein serine kinase activity"/>
    <property type="evidence" value="ECO:0007669"/>
    <property type="project" value="RHEA"/>
</dbReference>
<dbReference type="SMART" id="SM00108">
    <property type="entry name" value="B_lectin"/>
    <property type="match status" value="1"/>
</dbReference>
<dbReference type="OrthoDB" id="643280at2759"/>
<dbReference type="SMART" id="SM00473">
    <property type="entry name" value="PAN_AP"/>
    <property type="match status" value="1"/>
</dbReference>
<evidence type="ECO:0000256" key="6">
    <source>
        <dbReference type="ARBA" id="ARBA00022741"/>
    </source>
</evidence>
<keyword evidence="4 15" id="KW-0812">Transmembrane</keyword>
<evidence type="ECO:0000313" key="21">
    <source>
        <dbReference type="Proteomes" id="UP000188268"/>
    </source>
</evidence>
<protein>
    <recommendedName>
        <fullName evidence="13">Receptor-like serine/threonine-protein kinase</fullName>
        <ecNumber evidence="13">2.7.11.1</ecNumber>
    </recommendedName>
</protein>
<reference evidence="20 21" key="1">
    <citation type="submission" date="2013-09" db="EMBL/GenBank/DDBJ databases">
        <title>Corchorus capsularis genome sequencing.</title>
        <authorList>
            <person name="Alam M."/>
            <person name="Haque M.S."/>
            <person name="Islam M.S."/>
            <person name="Emdad E.M."/>
            <person name="Islam M.M."/>
            <person name="Ahmed B."/>
            <person name="Halim A."/>
            <person name="Hossen Q.M.M."/>
            <person name="Hossain M.Z."/>
            <person name="Ahmed R."/>
            <person name="Khan M.M."/>
            <person name="Islam R."/>
            <person name="Rashid M.M."/>
            <person name="Khan S.A."/>
            <person name="Rahman M.S."/>
            <person name="Alam M."/>
        </authorList>
    </citation>
    <scope>NUCLEOTIDE SEQUENCE [LARGE SCALE GENOMIC DNA]</scope>
    <source>
        <strain evidence="21">cv. CVL-1</strain>
        <tissue evidence="20">Whole seedling</tissue>
    </source>
</reference>
<feature type="domain" description="Apple" evidence="19">
    <location>
        <begin position="345"/>
        <end position="427"/>
    </location>
</feature>
<dbReference type="Pfam" id="PF00069">
    <property type="entry name" value="Pkinase"/>
    <property type="match status" value="1"/>
</dbReference>
<dbReference type="Pfam" id="PF00954">
    <property type="entry name" value="S_locus_glycop"/>
    <property type="match status" value="1"/>
</dbReference>
<keyword evidence="3 13" id="KW-0808">Transferase</keyword>
<dbReference type="InterPro" id="IPR000719">
    <property type="entry name" value="Prot_kinase_dom"/>
</dbReference>
<dbReference type="InterPro" id="IPR017441">
    <property type="entry name" value="Protein_kinase_ATP_BS"/>
</dbReference>
<dbReference type="GO" id="GO:0016020">
    <property type="term" value="C:membrane"/>
    <property type="evidence" value="ECO:0007669"/>
    <property type="project" value="UniProtKB-SubCell"/>
</dbReference>
<keyword evidence="7 13" id="KW-0418">Kinase</keyword>
<feature type="transmembrane region" description="Helical" evidence="15">
    <location>
        <begin position="439"/>
        <end position="462"/>
    </location>
</feature>
<dbReference type="PANTHER" id="PTHR47974:SF19">
    <property type="entry name" value="RECEPTOR-LIKE SERINE_THREONINE-PROTEIN KINASE"/>
    <property type="match status" value="1"/>
</dbReference>
<keyword evidence="21" id="KW-1185">Reference proteome</keyword>
<comment type="subcellular location">
    <subcellularLocation>
        <location evidence="1">Membrane</location>
        <topology evidence="1">Single-pass membrane protein</topology>
    </subcellularLocation>
</comment>
<dbReference type="FunFam" id="3.30.200.20:FF:000178">
    <property type="entry name" value="serine/threonine-protein kinase PBS1-like"/>
    <property type="match status" value="1"/>
</dbReference>
<keyword evidence="11" id="KW-1015">Disulfide bond</keyword>
<dbReference type="SUPFAM" id="SSF51110">
    <property type="entry name" value="alpha-D-mannose-specific plant lectins"/>
    <property type="match status" value="1"/>
</dbReference>
<evidence type="ECO:0000256" key="12">
    <source>
        <dbReference type="ARBA" id="ARBA00023180"/>
    </source>
</evidence>
<evidence type="ECO:0000313" key="20">
    <source>
        <dbReference type="EMBL" id="OMO94114.1"/>
    </source>
</evidence>
<evidence type="ECO:0000256" key="9">
    <source>
        <dbReference type="ARBA" id="ARBA00022989"/>
    </source>
</evidence>
<comment type="similarity">
    <text evidence="13">Belongs to the protein kinase superfamily. Ser/Thr protein kinase family.</text>
</comment>
<evidence type="ECO:0000256" key="5">
    <source>
        <dbReference type="ARBA" id="ARBA00022729"/>
    </source>
</evidence>
<dbReference type="PROSITE" id="PS50948">
    <property type="entry name" value="PAN"/>
    <property type="match status" value="1"/>
</dbReference>
<dbReference type="AlphaFoldDB" id="A0A1R3JH02"/>
<evidence type="ECO:0000256" key="15">
    <source>
        <dbReference type="SAM" id="Phobius"/>
    </source>
</evidence>
<name>A0A1R3JH02_COCAP</name>
<evidence type="ECO:0000256" key="1">
    <source>
        <dbReference type="ARBA" id="ARBA00004167"/>
    </source>
</evidence>
<dbReference type="CDD" id="cd00028">
    <property type="entry name" value="B_lectin"/>
    <property type="match status" value="1"/>
</dbReference>
<dbReference type="InterPro" id="IPR003609">
    <property type="entry name" value="Pan_app"/>
</dbReference>
<feature type="binding site" evidence="14">
    <location>
        <position position="518"/>
    </location>
    <ligand>
        <name>ATP</name>
        <dbReference type="ChEBI" id="CHEBI:30616"/>
    </ligand>
</feature>
<dbReference type="EMBL" id="AWWV01007944">
    <property type="protein sequence ID" value="OMO94114.1"/>
    <property type="molecule type" value="Genomic_DNA"/>
</dbReference>
<dbReference type="InterPro" id="IPR011009">
    <property type="entry name" value="Kinase-like_dom_sf"/>
</dbReference>
<evidence type="ECO:0000256" key="13">
    <source>
        <dbReference type="PIRNR" id="PIRNR000641"/>
    </source>
</evidence>
<gene>
    <name evidence="20" type="ORF">CCACVL1_06163</name>
</gene>
<feature type="domain" description="Protein kinase" evidence="17">
    <location>
        <begin position="490"/>
        <end position="764"/>
    </location>
</feature>
<dbReference type="Gene3D" id="3.30.200.20">
    <property type="entry name" value="Phosphorylase Kinase, domain 1"/>
    <property type="match status" value="1"/>
</dbReference>
<dbReference type="Gene3D" id="1.10.510.10">
    <property type="entry name" value="Transferase(Phosphotransferase) domain 1"/>
    <property type="match status" value="1"/>
</dbReference>
<dbReference type="PANTHER" id="PTHR47974">
    <property type="entry name" value="OS07G0415500 PROTEIN"/>
    <property type="match status" value="1"/>
</dbReference>
<feature type="signal peptide" evidence="16">
    <location>
        <begin position="1"/>
        <end position="24"/>
    </location>
</feature>
<keyword evidence="12" id="KW-0325">Glycoprotein</keyword>
<dbReference type="PROSITE" id="PS00107">
    <property type="entry name" value="PROTEIN_KINASE_ATP"/>
    <property type="match status" value="1"/>
</dbReference>
<dbReference type="Gramene" id="OMO94114">
    <property type="protein sequence ID" value="OMO94114"/>
    <property type="gene ID" value="CCACVL1_06163"/>
</dbReference>
<evidence type="ECO:0000256" key="16">
    <source>
        <dbReference type="SAM" id="SignalP"/>
    </source>
</evidence>
<evidence type="ECO:0000256" key="4">
    <source>
        <dbReference type="ARBA" id="ARBA00022692"/>
    </source>
</evidence>
<dbReference type="InterPro" id="IPR001480">
    <property type="entry name" value="Bulb-type_lectin_dom"/>
</dbReference>
<dbReference type="PIRSF" id="PIRSF000641">
    <property type="entry name" value="SRK"/>
    <property type="match status" value="1"/>
</dbReference>
<dbReference type="Proteomes" id="UP000188268">
    <property type="component" value="Unassembled WGS sequence"/>
</dbReference>
<dbReference type="InterPro" id="IPR036426">
    <property type="entry name" value="Bulb-type_lectin_dom_sf"/>
</dbReference>
<accession>A0A1R3JH02</accession>
<evidence type="ECO:0000259" key="18">
    <source>
        <dbReference type="PROSITE" id="PS50927"/>
    </source>
</evidence>
<feature type="chain" id="PRO_5012751644" description="Receptor-like serine/threonine-protein kinase" evidence="16">
    <location>
        <begin position="25"/>
        <end position="797"/>
    </location>
</feature>
<dbReference type="Gene3D" id="2.90.10.10">
    <property type="entry name" value="Bulb-type lectin domain"/>
    <property type="match status" value="1"/>
</dbReference>
<dbReference type="Pfam" id="PF01453">
    <property type="entry name" value="B_lectin"/>
    <property type="match status" value="1"/>
</dbReference>
<dbReference type="FunFam" id="1.10.510.10:FF:000384">
    <property type="entry name" value="G-type lectin S-receptor-like serine/threonine-protein kinase"/>
    <property type="match status" value="1"/>
</dbReference>
<proteinExistence type="inferred from homology"/>
<dbReference type="CDD" id="cd01098">
    <property type="entry name" value="PAN_AP_plant"/>
    <property type="match status" value="1"/>
</dbReference>
<keyword evidence="8 13" id="KW-0067">ATP-binding</keyword>
<keyword evidence="9 15" id="KW-1133">Transmembrane helix</keyword>
<dbReference type="GO" id="GO:0005524">
    <property type="term" value="F:ATP binding"/>
    <property type="evidence" value="ECO:0007669"/>
    <property type="project" value="UniProtKB-UniRule"/>
</dbReference>
<sequence>MKNPWFVFPLLFLFFSLNSKLSFGADTISANQFLSGDQTIVSSGGDFELGFFKPGNSSNYYIGMWYGLGLVSEQTPVWVANRETPIRDRFSAELRISDGNLVLFNESQVPIWSTNISSSTGSSSVIAVLEDTGNLVLKDGPNSSTLLWQSLEHPSHTWLPGGKLSLDKRTNRSQLLTSWKNSEDPSPGLYSLELDPNGSNAYLIRWNRSEQYWSSGPWDETARIFAWVPEMRLNYIYNFSFVSNENESYFTYSLYNPAIVSRFIMDVSGQIKQLSWLESSKQWNLFWSQPRQQCEVYAFCGAFGSCSEKGLPFCTCLQGFQPKSQGDWNLTDYSGGCQRKTKLRCEDPTLPNAKEDKFLELPNMVLPVDPQSMSVGSNSECESTCLNSCSCTAYAYDSDGCKIWIGELLNLQQDTSNGETIFIRLAASESSSSSNNKGIIIGATAGLVGLILVVAMLGILIWRRRTIKTPKPTGSSLLAFRYRDLQNATEDFSQTLGEGGFGSVFKGKLPDSSVIAVKQLESSSLGEKPFRMEVNTIGTVQHVNLMRLGGFCCEGTKKFLVYDYMPKGSLDAHLFHEKNSVLDWKTRYQIALGIARGLTYLHEKCEECIINCDMKPENILLDSDLCPKVTDFGLPNLIGREFNKILTTSMKGTRCYLAPEWISGSSITAYADVYSYGMMLFEFVSGRRNSEESDDGKVRFFPTWAAGLVSQDGDVLSLLDPKLKGDAPVEEVSRICKVACWCIQDDETHRPSMRQVVQILERVLDVNLPPIPNSLKCLSNSQSTYSFFVESSSSHSS</sequence>